<comment type="similarity">
    <text evidence="1 5">Belongs to the universal ribosomal protein uL4 family.</text>
</comment>
<accession>A0A1W1WRM4</accession>
<feature type="region of interest" description="Disordered" evidence="6">
    <location>
        <begin position="50"/>
        <end position="73"/>
    </location>
</feature>
<gene>
    <name evidence="5" type="primary">rplD</name>
    <name evidence="7" type="ORF">SAMN05660197_0689</name>
</gene>
<dbReference type="Gene3D" id="3.40.1370.10">
    <property type="match status" value="1"/>
</dbReference>
<keyword evidence="5" id="KW-0694">RNA-binding</keyword>
<keyword evidence="3 5" id="KW-0687">Ribonucleoprotein</keyword>
<organism evidence="7 8">
    <name type="scientific">Nitratiruptor tergarcus DSM 16512</name>
    <dbReference type="NCBI Taxonomy" id="1069081"/>
    <lineage>
        <taxon>Bacteria</taxon>
        <taxon>Pseudomonadati</taxon>
        <taxon>Campylobacterota</taxon>
        <taxon>Epsilonproteobacteria</taxon>
        <taxon>Nautiliales</taxon>
        <taxon>Nitratiruptoraceae</taxon>
        <taxon>Nitratiruptor</taxon>
    </lineage>
</organism>
<dbReference type="InterPro" id="IPR023574">
    <property type="entry name" value="Ribosomal_uL4_dom_sf"/>
</dbReference>
<dbReference type="PANTHER" id="PTHR10746:SF6">
    <property type="entry name" value="LARGE RIBOSOMAL SUBUNIT PROTEIN UL4M"/>
    <property type="match status" value="1"/>
</dbReference>
<evidence type="ECO:0000313" key="7">
    <source>
        <dbReference type="EMBL" id="SMC08906.1"/>
    </source>
</evidence>
<dbReference type="GO" id="GO:0005840">
    <property type="term" value="C:ribosome"/>
    <property type="evidence" value="ECO:0007669"/>
    <property type="project" value="UniProtKB-KW"/>
</dbReference>
<evidence type="ECO:0000256" key="3">
    <source>
        <dbReference type="ARBA" id="ARBA00023274"/>
    </source>
</evidence>
<evidence type="ECO:0000256" key="2">
    <source>
        <dbReference type="ARBA" id="ARBA00022980"/>
    </source>
</evidence>
<comment type="subunit">
    <text evidence="5">Part of the 50S ribosomal subunit.</text>
</comment>
<dbReference type="STRING" id="1069081.SAMN05660197_0689"/>
<evidence type="ECO:0000313" key="8">
    <source>
        <dbReference type="Proteomes" id="UP000192602"/>
    </source>
</evidence>
<keyword evidence="8" id="KW-1185">Reference proteome</keyword>
<name>A0A1W1WRM4_9BACT</name>
<dbReference type="Proteomes" id="UP000192602">
    <property type="component" value="Unassembled WGS sequence"/>
</dbReference>
<comment type="function">
    <text evidence="5">One of the primary rRNA binding proteins, this protein initially binds near the 5'-end of the 23S rRNA. It is important during the early stages of 50S assembly. It makes multiple contacts with different domains of the 23S rRNA in the assembled 50S subunit and ribosome.</text>
</comment>
<dbReference type="PANTHER" id="PTHR10746">
    <property type="entry name" value="50S RIBOSOMAL PROTEIN L4"/>
    <property type="match status" value="1"/>
</dbReference>
<dbReference type="AlphaFoldDB" id="A0A1W1WRM4"/>
<sequence length="204" mass="22340">MSKAVVLNEKFERAGEAALPENFQGINPHNLYLYVKAYAANLRANNAHTKNRSAVRGGGRKPWQQKGRGGARAGSIRSPLFVGGGVAFGPTNAKNYTQKINKKQKRKALEFALNEKAENGALFVVDNIAVESGKTKDAAALVNKIGARDALFVKENIDEKTFLAFRNLPNAYLIEPNELNAYLAAAFRAVVIEKPVWEKIVKEG</sequence>
<keyword evidence="5" id="KW-0699">rRNA-binding</keyword>
<protein>
    <recommendedName>
        <fullName evidence="4 5">Large ribosomal subunit protein uL4</fullName>
    </recommendedName>
</protein>
<dbReference type="GO" id="GO:0003735">
    <property type="term" value="F:structural constituent of ribosome"/>
    <property type="evidence" value="ECO:0007669"/>
    <property type="project" value="InterPro"/>
</dbReference>
<evidence type="ECO:0000256" key="5">
    <source>
        <dbReference type="HAMAP-Rule" id="MF_01328"/>
    </source>
</evidence>
<dbReference type="GO" id="GO:0006412">
    <property type="term" value="P:translation"/>
    <property type="evidence" value="ECO:0007669"/>
    <property type="project" value="UniProtKB-UniRule"/>
</dbReference>
<evidence type="ECO:0000256" key="6">
    <source>
        <dbReference type="SAM" id="MobiDB-lite"/>
    </source>
</evidence>
<evidence type="ECO:0000256" key="1">
    <source>
        <dbReference type="ARBA" id="ARBA00010528"/>
    </source>
</evidence>
<dbReference type="InterPro" id="IPR002136">
    <property type="entry name" value="Ribosomal_uL4"/>
</dbReference>
<evidence type="ECO:0000256" key="4">
    <source>
        <dbReference type="ARBA" id="ARBA00035244"/>
    </source>
</evidence>
<dbReference type="HAMAP" id="MF_01328_B">
    <property type="entry name" value="Ribosomal_uL4_B"/>
    <property type="match status" value="1"/>
</dbReference>
<dbReference type="NCBIfam" id="TIGR03953">
    <property type="entry name" value="rplD_bact"/>
    <property type="match status" value="1"/>
</dbReference>
<dbReference type="GO" id="GO:0019843">
    <property type="term" value="F:rRNA binding"/>
    <property type="evidence" value="ECO:0007669"/>
    <property type="project" value="UniProtKB-UniRule"/>
</dbReference>
<proteinExistence type="inferred from homology"/>
<dbReference type="OrthoDB" id="9803201at2"/>
<dbReference type="InterPro" id="IPR013005">
    <property type="entry name" value="Ribosomal_uL4-like"/>
</dbReference>
<dbReference type="Pfam" id="PF00573">
    <property type="entry name" value="Ribosomal_L4"/>
    <property type="match status" value="1"/>
</dbReference>
<dbReference type="SUPFAM" id="SSF52166">
    <property type="entry name" value="Ribosomal protein L4"/>
    <property type="match status" value="1"/>
</dbReference>
<dbReference type="GO" id="GO:1990904">
    <property type="term" value="C:ribonucleoprotein complex"/>
    <property type="evidence" value="ECO:0007669"/>
    <property type="project" value="UniProtKB-KW"/>
</dbReference>
<keyword evidence="2 5" id="KW-0689">Ribosomal protein</keyword>
<reference evidence="8" key="1">
    <citation type="submission" date="2017-04" db="EMBL/GenBank/DDBJ databases">
        <authorList>
            <person name="Varghese N."/>
            <person name="Submissions S."/>
        </authorList>
    </citation>
    <scope>NUCLEOTIDE SEQUENCE [LARGE SCALE GENOMIC DNA]</scope>
    <source>
        <strain evidence="8">DSM 16512</strain>
    </source>
</reference>
<comment type="function">
    <text evidence="5">Forms part of the polypeptide exit tunnel.</text>
</comment>
<dbReference type="EMBL" id="FWWZ01000001">
    <property type="protein sequence ID" value="SMC08906.1"/>
    <property type="molecule type" value="Genomic_DNA"/>
</dbReference>
<dbReference type="RefSeq" id="WP_084275163.1">
    <property type="nucleotide sequence ID" value="NZ_AP026671.1"/>
</dbReference>